<dbReference type="InterPro" id="IPR022742">
    <property type="entry name" value="Hydrolase_4"/>
</dbReference>
<reference evidence="2 3" key="1">
    <citation type="submission" date="2022-10" db="EMBL/GenBank/DDBJ databases">
        <title>Pararhodobacter sp. nov., isolated from marine algae.</title>
        <authorList>
            <person name="Choi B.J."/>
            <person name="Kim J.M."/>
            <person name="Lee J.K."/>
            <person name="Choi D.G."/>
            <person name="Jeon C.O."/>
        </authorList>
    </citation>
    <scope>NUCLEOTIDE SEQUENCE [LARGE SCALE GENOMIC DNA]</scope>
    <source>
        <strain evidence="2 3">ZQ420</strain>
    </source>
</reference>
<dbReference type="EMBL" id="JAPDFL010000001">
    <property type="protein sequence ID" value="MCW1934043.1"/>
    <property type="molecule type" value="Genomic_DNA"/>
</dbReference>
<keyword evidence="2" id="KW-0378">Hydrolase</keyword>
<dbReference type="InterPro" id="IPR029058">
    <property type="entry name" value="AB_hydrolase_fold"/>
</dbReference>
<dbReference type="SUPFAM" id="SSF53474">
    <property type="entry name" value="alpha/beta-Hydrolases"/>
    <property type="match status" value="1"/>
</dbReference>
<dbReference type="PANTHER" id="PTHR11614">
    <property type="entry name" value="PHOSPHOLIPASE-RELATED"/>
    <property type="match status" value="1"/>
</dbReference>
<dbReference type="Proteomes" id="UP001208938">
    <property type="component" value="Unassembled WGS sequence"/>
</dbReference>
<protein>
    <submittedName>
        <fullName evidence="2">Alpha/beta hydrolase</fullName>
    </submittedName>
</protein>
<dbReference type="RefSeq" id="WP_264506872.1">
    <property type="nucleotide sequence ID" value="NZ_JAPDFL010000001.1"/>
</dbReference>
<keyword evidence="3" id="KW-1185">Reference proteome</keyword>
<evidence type="ECO:0000259" key="1">
    <source>
        <dbReference type="Pfam" id="PF12146"/>
    </source>
</evidence>
<dbReference type="InterPro" id="IPR051044">
    <property type="entry name" value="MAG_DAG_Lipase"/>
</dbReference>
<sequence length="309" mass="32550">MAGLTPAPLAECGAPDTGRAYWVTAADGVQIRLAHWPGARHVLILPGRTEYIEKYGELVRDLGAAGWGALVVDWRGQGLADRALSDPLCGHVSDFAEFQRDLDAVLAVAKTLAPGPLPWIAHSMGGCIALRGLMRGKTPAAVAFSAPMLGLPLPPVQAALLRLVTPLARLVGADGGYAPTTGPTYGLTSMGFGENNLTTDRAQFDRMKAQVLGDARLSLGGPSLRWMGAALKEIAALAPLPAPAVPALFGLGSDDTIVAHPAIRARVTGWPDAALIDYPGARHELLMERPEVRDDFLARILTLFARHGG</sequence>
<dbReference type="Gene3D" id="3.40.50.1820">
    <property type="entry name" value="alpha/beta hydrolase"/>
    <property type="match status" value="1"/>
</dbReference>
<name>A0ABT3H2K6_9RHOB</name>
<evidence type="ECO:0000313" key="2">
    <source>
        <dbReference type="EMBL" id="MCW1934043.1"/>
    </source>
</evidence>
<dbReference type="Pfam" id="PF12146">
    <property type="entry name" value="Hydrolase_4"/>
    <property type="match status" value="1"/>
</dbReference>
<gene>
    <name evidence="2" type="ORF">OKW52_17730</name>
</gene>
<dbReference type="GO" id="GO:0016787">
    <property type="term" value="F:hydrolase activity"/>
    <property type="evidence" value="ECO:0007669"/>
    <property type="project" value="UniProtKB-KW"/>
</dbReference>
<accession>A0ABT3H2K6</accession>
<evidence type="ECO:0000313" key="3">
    <source>
        <dbReference type="Proteomes" id="UP001208938"/>
    </source>
</evidence>
<feature type="domain" description="Serine aminopeptidase S33" evidence="1">
    <location>
        <begin position="41"/>
        <end position="289"/>
    </location>
</feature>
<proteinExistence type="predicted"/>
<organism evidence="2 3">
    <name type="scientific">Pararhodobacter zhoushanensis</name>
    <dbReference type="NCBI Taxonomy" id="2479545"/>
    <lineage>
        <taxon>Bacteria</taxon>
        <taxon>Pseudomonadati</taxon>
        <taxon>Pseudomonadota</taxon>
        <taxon>Alphaproteobacteria</taxon>
        <taxon>Rhodobacterales</taxon>
        <taxon>Paracoccaceae</taxon>
        <taxon>Pararhodobacter</taxon>
    </lineage>
</organism>
<comment type="caution">
    <text evidence="2">The sequence shown here is derived from an EMBL/GenBank/DDBJ whole genome shotgun (WGS) entry which is preliminary data.</text>
</comment>